<gene>
    <name evidence="2" type="ORF">EPL05_16420</name>
</gene>
<evidence type="ECO:0000313" key="2">
    <source>
        <dbReference type="EMBL" id="RWY50329.1"/>
    </source>
</evidence>
<dbReference type="InterPro" id="IPR036568">
    <property type="entry name" value="GGCT-like_sf"/>
</dbReference>
<dbReference type="InterPro" id="IPR009288">
    <property type="entry name" value="AIG2-like_dom"/>
</dbReference>
<evidence type="ECO:0000259" key="1">
    <source>
        <dbReference type="Pfam" id="PF06094"/>
    </source>
</evidence>
<dbReference type="InterPro" id="IPR013024">
    <property type="entry name" value="GGCT-like"/>
</dbReference>
<organism evidence="2 3">
    <name type="scientific">Mucilaginibacter gilvus</name>
    <dbReference type="NCBI Taxonomy" id="2305909"/>
    <lineage>
        <taxon>Bacteria</taxon>
        <taxon>Pseudomonadati</taxon>
        <taxon>Bacteroidota</taxon>
        <taxon>Sphingobacteriia</taxon>
        <taxon>Sphingobacteriales</taxon>
        <taxon>Sphingobacteriaceae</taxon>
        <taxon>Mucilaginibacter</taxon>
    </lineage>
</organism>
<dbReference type="OrthoDB" id="482277at2"/>
<comment type="caution">
    <text evidence="2">The sequence shown here is derived from an EMBL/GenBank/DDBJ whole genome shotgun (WGS) entry which is preliminary data.</text>
</comment>
<keyword evidence="2" id="KW-0808">Transferase</keyword>
<dbReference type="GO" id="GO:0016740">
    <property type="term" value="F:transferase activity"/>
    <property type="evidence" value="ECO:0007669"/>
    <property type="project" value="UniProtKB-KW"/>
</dbReference>
<dbReference type="AlphaFoldDB" id="A0A444MM32"/>
<accession>A0A444MM32</accession>
<name>A0A444MM32_9SPHI</name>
<dbReference type="EMBL" id="SBIW01000007">
    <property type="protein sequence ID" value="RWY50329.1"/>
    <property type="molecule type" value="Genomic_DNA"/>
</dbReference>
<dbReference type="Pfam" id="PF06094">
    <property type="entry name" value="GGACT"/>
    <property type="match status" value="1"/>
</dbReference>
<dbReference type="Proteomes" id="UP000286701">
    <property type="component" value="Unassembled WGS sequence"/>
</dbReference>
<proteinExistence type="predicted"/>
<dbReference type="RefSeq" id="WP_128535060.1">
    <property type="nucleotide sequence ID" value="NZ_SBIW01000007.1"/>
</dbReference>
<protein>
    <submittedName>
        <fullName evidence="2">Gamma-glutamylcyclotransferase</fullName>
    </submittedName>
</protein>
<sequence>MANMYLFVYGTLLQSDNQFAQYLNQHCDFIITGKIAGILYDIGEYPGLVIDDNAGDVFGSIYQIRNTQVLKEIDTYESVGADEEQPNLYQRIYHSIETADGPKDAWVYIYNLPIEGLLRIPSGDYMEYLRQKKSPGS</sequence>
<dbReference type="SUPFAM" id="SSF110857">
    <property type="entry name" value="Gamma-glutamyl cyclotransferase-like"/>
    <property type="match status" value="1"/>
</dbReference>
<dbReference type="Gene3D" id="3.10.490.10">
    <property type="entry name" value="Gamma-glutamyl cyclotransferase-like"/>
    <property type="match status" value="1"/>
</dbReference>
<dbReference type="CDD" id="cd06661">
    <property type="entry name" value="GGCT_like"/>
    <property type="match status" value="1"/>
</dbReference>
<feature type="domain" description="Gamma-glutamylcyclotransferase AIG2-like" evidence="1">
    <location>
        <begin position="6"/>
        <end position="126"/>
    </location>
</feature>
<reference evidence="2 3" key="1">
    <citation type="submission" date="2019-01" db="EMBL/GenBank/DDBJ databases">
        <title>Mucilaginibacter antarcticum sp. nov., isolated from antarctic soil.</title>
        <authorList>
            <person name="Yan Y.-Q."/>
            <person name="Du Z.-J."/>
        </authorList>
    </citation>
    <scope>NUCLEOTIDE SEQUENCE [LARGE SCALE GENOMIC DNA]</scope>
    <source>
        <strain evidence="2 3">F01003</strain>
    </source>
</reference>
<keyword evidence="3" id="KW-1185">Reference proteome</keyword>
<evidence type="ECO:0000313" key="3">
    <source>
        <dbReference type="Proteomes" id="UP000286701"/>
    </source>
</evidence>